<dbReference type="EMBL" id="KN833028">
    <property type="protein sequence ID" value="KIM77120.1"/>
    <property type="molecule type" value="Genomic_DNA"/>
</dbReference>
<dbReference type="Pfam" id="PF08241">
    <property type="entry name" value="Methyltransf_11"/>
    <property type="match status" value="1"/>
</dbReference>
<dbReference type="HOGENOM" id="CLU_037990_5_3_1"/>
<dbReference type="Proteomes" id="UP000054166">
    <property type="component" value="Unassembled WGS sequence"/>
</dbReference>
<reference evidence="2 3" key="1">
    <citation type="submission" date="2014-04" db="EMBL/GenBank/DDBJ databases">
        <authorList>
            <consortium name="DOE Joint Genome Institute"/>
            <person name="Kuo A."/>
            <person name="Tarkka M."/>
            <person name="Buscot F."/>
            <person name="Kohler A."/>
            <person name="Nagy L.G."/>
            <person name="Floudas D."/>
            <person name="Copeland A."/>
            <person name="Barry K.W."/>
            <person name="Cichocki N."/>
            <person name="Veneault-Fourrey C."/>
            <person name="LaButti K."/>
            <person name="Lindquist E.A."/>
            <person name="Lipzen A."/>
            <person name="Lundell T."/>
            <person name="Morin E."/>
            <person name="Murat C."/>
            <person name="Sun H."/>
            <person name="Tunlid A."/>
            <person name="Henrissat B."/>
            <person name="Grigoriev I.V."/>
            <person name="Hibbett D.S."/>
            <person name="Martin F."/>
            <person name="Nordberg H.P."/>
            <person name="Cantor M.N."/>
            <person name="Hua S.X."/>
        </authorList>
    </citation>
    <scope>NUCLEOTIDE SEQUENCE [LARGE SCALE GENOMIC DNA]</scope>
    <source>
        <strain evidence="2 3">F 1598</strain>
    </source>
</reference>
<protein>
    <recommendedName>
        <fullName evidence="1">Methyltransferase type 11 domain-containing protein</fullName>
    </recommendedName>
</protein>
<dbReference type="PANTHER" id="PTHR43861:SF1">
    <property type="entry name" value="TRANS-ACONITATE 2-METHYLTRANSFERASE"/>
    <property type="match status" value="1"/>
</dbReference>
<feature type="domain" description="Methyltransferase type 11" evidence="1">
    <location>
        <begin position="49"/>
        <end position="146"/>
    </location>
</feature>
<evidence type="ECO:0000259" key="1">
    <source>
        <dbReference type="Pfam" id="PF08241"/>
    </source>
</evidence>
<dbReference type="AlphaFoldDB" id="A0A0C3EX88"/>
<dbReference type="SUPFAM" id="SSF53335">
    <property type="entry name" value="S-adenosyl-L-methionine-dependent methyltransferases"/>
    <property type="match status" value="1"/>
</dbReference>
<sequence length="271" mass="29777">MTILKPNTDGWTRPDQSTIYKTNASYIWSPANVADVLALLDSSQSDRVLDIGCGSGELTARLVGVEVIGTDVSDVMIDQARRTSNDGKIKYYVVDGLDIVGGLRRAGVDGLFDRVFSNAALHWMKSDPGAVVKGIRQVLKPGGIFAAEYGGYRNLVGVRSAVHAALRRRGIDPIAIDPFYFPTPKQYSAILSQSGFYVNHIENVPRVIPLPNGLRSWLQTFGNAYVVALGPGADGEALWDEVEDECRVDNYTEDEGWSIMYMRLRFRATAV</sequence>
<reference evidence="3" key="2">
    <citation type="submission" date="2015-01" db="EMBL/GenBank/DDBJ databases">
        <title>Evolutionary Origins and Diversification of the Mycorrhizal Mutualists.</title>
        <authorList>
            <consortium name="DOE Joint Genome Institute"/>
            <consortium name="Mycorrhizal Genomics Consortium"/>
            <person name="Kohler A."/>
            <person name="Kuo A."/>
            <person name="Nagy L.G."/>
            <person name="Floudas D."/>
            <person name="Copeland A."/>
            <person name="Barry K.W."/>
            <person name="Cichocki N."/>
            <person name="Veneault-Fourrey C."/>
            <person name="LaButti K."/>
            <person name="Lindquist E.A."/>
            <person name="Lipzen A."/>
            <person name="Lundell T."/>
            <person name="Morin E."/>
            <person name="Murat C."/>
            <person name="Riley R."/>
            <person name="Ohm R."/>
            <person name="Sun H."/>
            <person name="Tunlid A."/>
            <person name="Henrissat B."/>
            <person name="Grigoriev I.V."/>
            <person name="Hibbett D.S."/>
            <person name="Martin F."/>
        </authorList>
    </citation>
    <scope>NUCLEOTIDE SEQUENCE [LARGE SCALE GENOMIC DNA]</scope>
    <source>
        <strain evidence="3">F 1598</strain>
    </source>
</reference>
<dbReference type="CDD" id="cd02440">
    <property type="entry name" value="AdoMet_MTases"/>
    <property type="match status" value="1"/>
</dbReference>
<dbReference type="GO" id="GO:0008757">
    <property type="term" value="F:S-adenosylmethionine-dependent methyltransferase activity"/>
    <property type="evidence" value="ECO:0007669"/>
    <property type="project" value="InterPro"/>
</dbReference>
<organism evidence="2 3">
    <name type="scientific">Piloderma croceum (strain F 1598)</name>
    <dbReference type="NCBI Taxonomy" id="765440"/>
    <lineage>
        <taxon>Eukaryota</taxon>
        <taxon>Fungi</taxon>
        <taxon>Dikarya</taxon>
        <taxon>Basidiomycota</taxon>
        <taxon>Agaricomycotina</taxon>
        <taxon>Agaricomycetes</taxon>
        <taxon>Agaricomycetidae</taxon>
        <taxon>Atheliales</taxon>
        <taxon>Atheliaceae</taxon>
        <taxon>Piloderma</taxon>
    </lineage>
</organism>
<dbReference type="InParanoid" id="A0A0C3EX88"/>
<dbReference type="Gene3D" id="3.40.50.150">
    <property type="entry name" value="Vaccinia Virus protein VP39"/>
    <property type="match status" value="1"/>
</dbReference>
<dbReference type="OrthoDB" id="10017101at2759"/>
<name>A0A0C3EX88_PILCF</name>
<dbReference type="PANTHER" id="PTHR43861">
    <property type="entry name" value="TRANS-ACONITATE 2-METHYLTRANSFERASE-RELATED"/>
    <property type="match status" value="1"/>
</dbReference>
<gene>
    <name evidence="2" type="ORF">PILCRDRAFT_98638</name>
</gene>
<dbReference type="InterPro" id="IPR013216">
    <property type="entry name" value="Methyltransf_11"/>
</dbReference>
<dbReference type="InterPro" id="IPR029063">
    <property type="entry name" value="SAM-dependent_MTases_sf"/>
</dbReference>
<dbReference type="STRING" id="765440.A0A0C3EX88"/>
<accession>A0A0C3EX88</accession>
<proteinExistence type="predicted"/>
<evidence type="ECO:0000313" key="3">
    <source>
        <dbReference type="Proteomes" id="UP000054166"/>
    </source>
</evidence>
<keyword evidence="3" id="KW-1185">Reference proteome</keyword>
<evidence type="ECO:0000313" key="2">
    <source>
        <dbReference type="EMBL" id="KIM77120.1"/>
    </source>
</evidence>